<dbReference type="PROSITE" id="PS50931">
    <property type="entry name" value="HTH_LYSR"/>
    <property type="match status" value="1"/>
</dbReference>
<organism evidence="5 6">
    <name type="scientific">Caldimonas thermodepolymerans</name>
    <dbReference type="NCBI Taxonomy" id="215580"/>
    <lineage>
        <taxon>Bacteria</taxon>
        <taxon>Pseudomonadati</taxon>
        <taxon>Pseudomonadota</taxon>
        <taxon>Betaproteobacteria</taxon>
        <taxon>Burkholderiales</taxon>
        <taxon>Sphaerotilaceae</taxon>
        <taxon>Caldimonas</taxon>
    </lineage>
</organism>
<dbReference type="InterPro" id="IPR000847">
    <property type="entry name" value="LysR_HTH_N"/>
</dbReference>
<dbReference type="PRINTS" id="PR00039">
    <property type="entry name" value="HTHLYSR"/>
</dbReference>
<keyword evidence="6" id="KW-1185">Reference proteome</keyword>
<dbReference type="Pfam" id="PF03466">
    <property type="entry name" value="LysR_substrate"/>
    <property type="match status" value="1"/>
</dbReference>
<dbReference type="EMBL" id="PSNY01000021">
    <property type="protein sequence ID" value="PPE68674.1"/>
    <property type="molecule type" value="Genomic_DNA"/>
</dbReference>
<dbReference type="InterPro" id="IPR005119">
    <property type="entry name" value="LysR_subst-bd"/>
</dbReference>
<dbReference type="Gene3D" id="1.10.10.10">
    <property type="entry name" value="Winged helix-like DNA-binding domain superfamily/Winged helix DNA-binding domain"/>
    <property type="match status" value="1"/>
</dbReference>
<evidence type="ECO:0000256" key="4">
    <source>
        <dbReference type="ARBA" id="ARBA00023163"/>
    </source>
</evidence>
<dbReference type="InterPro" id="IPR036388">
    <property type="entry name" value="WH-like_DNA-bd_sf"/>
</dbReference>
<evidence type="ECO:0000313" key="6">
    <source>
        <dbReference type="Proteomes" id="UP000239406"/>
    </source>
</evidence>
<evidence type="ECO:0000256" key="2">
    <source>
        <dbReference type="ARBA" id="ARBA00023015"/>
    </source>
</evidence>
<dbReference type="Pfam" id="PF00126">
    <property type="entry name" value="HTH_1"/>
    <property type="match status" value="1"/>
</dbReference>
<dbReference type="AlphaFoldDB" id="A0A2S5T0Z0"/>
<dbReference type="FunFam" id="1.10.10.10:FF:000001">
    <property type="entry name" value="LysR family transcriptional regulator"/>
    <property type="match status" value="1"/>
</dbReference>
<evidence type="ECO:0000256" key="3">
    <source>
        <dbReference type="ARBA" id="ARBA00023125"/>
    </source>
</evidence>
<dbReference type="GO" id="GO:0003700">
    <property type="term" value="F:DNA-binding transcription factor activity"/>
    <property type="evidence" value="ECO:0007669"/>
    <property type="project" value="InterPro"/>
</dbReference>
<comment type="similarity">
    <text evidence="1">Belongs to the LysR transcriptional regulatory family.</text>
</comment>
<reference evidence="5 6" key="1">
    <citation type="submission" date="2018-02" db="EMBL/GenBank/DDBJ databases">
        <title>Reclassifiation of [Polyangium] brachysporum DSM 7029 as Guopingzhaonella breviflexa gen. nov., sp. nov., a member of the family Comamonadaceae.</title>
        <authorList>
            <person name="Tang B."/>
        </authorList>
    </citation>
    <scope>NUCLEOTIDE SEQUENCE [LARGE SCALE GENOMIC DNA]</scope>
    <source>
        <strain evidence="5 6">DSM 15344</strain>
    </source>
</reference>
<dbReference type="InterPro" id="IPR036390">
    <property type="entry name" value="WH_DNA-bd_sf"/>
</dbReference>
<dbReference type="SUPFAM" id="SSF46785">
    <property type="entry name" value="Winged helix' DNA-binding domain"/>
    <property type="match status" value="1"/>
</dbReference>
<accession>A0A2S5T0Z0</accession>
<dbReference type="GO" id="GO:0003677">
    <property type="term" value="F:DNA binding"/>
    <property type="evidence" value="ECO:0007669"/>
    <property type="project" value="UniProtKB-KW"/>
</dbReference>
<gene>
    <name evidence="5" type="ORF">C1702_15715</name>
</gene>
<keyword evidence="4" id="KW-0804">Transcription</keyword>
<dbReference type="Proteomes" id="UP000239406">
    <property type="component" value="Unassembled WGS sequence"/>
</dbReference>
<dbReference type="SUPFAM" id="SSF53850">
    <property type="entry name" value="Periplasmic binding protein-like II"/>
    <property type="match status" value="1"/>
</dbReference>
<dbReference type="GO" id="GO:0032993">
    <property type="term" value="C:protein-DNA complex"/>
    <property type="evidence" value="ECO:0007669"/>
    <property type="project" value="TreeGrafter"/>
</dbReference>
<dbReference type="PANTHER" id="PTHR30346">
    <property type="entry name" value="TRANSCRIPTIONAL DUAL REGULATOR HCAR-RELATED"/>
    <property type="match status" value="1"/>
</dbReference>
<comment type="caution">
    <text evidence="5">The sequence shown here is derived from an EMBL/GenBank/DDBJ whole genome shotgun (WGS) entry which is preliminary data.</text>
</comment>
<evidence type="ECO:0000313" key="5">
    <source>
        <dbReference type="EMBL" id="PPE68674.1"/>
    </source>
</evidence>
<protein>
    <submittedName>
        <fullName evidence="5">LysR family transcriptional regulator</fullName>
    </submittedName>
</protein>
<dbReference type="Gene3D" id="3.40.190.290">
    <property type="match status" value="1"/>
</dbReference>
<name>A0A2S5T0Z0_9BURK</name>
<proteinExistence type="inferred from homology"/>
<evidence type="ECO:0000256" key="1">
    <source>
        <dbReference type="ARBA" id="ARBA00009437"/>
    </source>
</evidence>
<sequence>MDIAQLRNFVAVAEAGSYIRAADLLDVPQPTLSRQIRALEVELRASLFHRHGRGVLPTEAGKKFLEYARSVLHTVDQGIAAIRDTESMLTGRLGIGLTPSMGRLIVPTLMPRMVERFPRAQISVVEGLSGLLYERVLLGQLDFALVLNPLHSSSLRVVPLVADPLCLIGPEPVGSAESEVSLEDVTRLPLILPHGNQWVRPMLEAAATRLGLNLNIVLEIDSTPAVMELVAQGIGYSIMPNSLRKISRLPPMAWQKISGTNLDVVLSLISPVRVLPSALVTEAAQLVRDTLTEVLGAD</sequence>
<dbReference type="PANTHER" id="PTHR30346:SF9">
    <property type="entry name" value="LYSR FAMILY TRANSCRIPTIONAL REGULATOR"/>
    <property type="match status" value="1"/>
</dbReference>
<dbReference type="RefSeq" id="WP_104358669.1">
    <property type="nucleotide sequence ID" value="NZ_CALFFA010000044.1"/>
</dbReference>
<keyword evidence="2" id="KW-0805">Transcription regulation</keyword>
<keyword evidence="3" id="KW-0238">DNA-binding</keyword>